<dbReference type="GO" id="GO:0050661">
    <property type="term" value="F:NADP binding"/>
    <property type="evidence" value="ECO:0007669"/>
    <property type="project" value="InterPro"/>
</dbReference>
<keyword evidence="8" id="KW-1185">Reference proteome</keyword>
<organism evidence="7 8">
    <name type="scientific">Penicillium arizonense</name>
    <dbReference type="NCBI Taxonomy" id="1835702"/>
    <lineage>
        <taxon>Eukaryota</taxon>
        <taxon>Fungi</taxon>
        <taxon>Dikarya</taxon>
        <taxon>Ascomycota</taxon>
        <taxon>Pezizomycotina</taxon>
        <taxon>Eurotiomycetes</taxon>
        <taxon>Eurotiomycetidae</taxon>
        <taxon>Eurotiales</taxon>
        <taxon>Aspergillaceae</taxon>
        <taxon>Penicillium</taxon>
    </lineage>
</organism>
<dbReference type="GO" id="GO:0004499">
    <property type="term" value="F:N,N-dimethylaniline monooxygenase activity"/>
    <property type="evidence" value="ECO:0007669"/>
    <property type="project" value="InterPro"/>
</dbReference>
<dbReference type="PANTHER" id="PTHR42877:SF7">
    <property type="entry name" value="FLAVIN-BINDING MONOOXYGENASE-RELATED"/>
    <property type="match status" value="1"/>
</dbReference>
<proteinExistence type="inferred from homology"/>
<comment type="caution">
    <text evidence="7">The sequence shown here is derived from an EMBL/GenBank/DDBJ whole genome shotgun (WGS) entry which is preliminary data.</text>
</comment>
<evidence type="ECO:0000313" key="8">
    <source>
        <dbReference type="Proteomes" id="UP000177622"/>
    </source>
</evidence>
<comment type="cofactor">
    <cofactor evidence="1">
        <name>FAD</name>
        <dbReference type="ChEBI" id="CHEBI:57692"/>
    </cofactor>
</comment>
<dbReference type="InterPro" id="IPR036188">
    <property type="entry name" value="FAD/NAD-bd_sf"/>
</dbReference>
<feature type="transmembrane region" description="Helical" evidence="6">
    <location>
        <begin position="40"/>
        <end position="58"/>
    </location>
</feature>
<dbReference type="GO" id="GO:0050660">
    <property type="term" value="F:flavin adenine dinucleotide binding"/>
    <property type="evidence" value="ECO:0007669"/>
    <property type="project" value="InterPro"/>
</dbReference>
<dbReference type="AlphaFoldDB" id="A0A1F5L2J9"/>
<keyword evidence="3" id="KW-0285">Flavoprotein</keyword>
<dbReference type="InterPro" id="IPR051209">
    <property type="entry name" value="FAD-bind_Monooxygenase_sf"/>
</dbReference>
<evidence type="ECO:0000256" key="4">
    <source>
        <dbReference type="ARBA" id="ARBA00022827"/>
    </source>
</evidence>
<dbReference type="GeneID" id="34582127"/>
<dbReference type="EMBL" id="LXJU01000051">
    <property type="protein sequence ID" value="OGE47276.1"/>
    <property type="molecule type" value="Genomic_DNA"/>
</dbReference>
<protein>
    <recommendedName>
        <fullName evidence="9">FAD/NAD(P)-binding domain-containing protein</fullName>
    </recommendedName>
</protein>
<sequence>MYAPLNINSQQAARKLKVYEFDENNPNDLKRRAVNQSRPMKVIVLGTGMSGIIAGIFFPREIENLDLVIYDKNTDLGGTWFESRYPGIACDVPAHAYQFTFESNTQWSSFWPKGPEINAYLKSVATKYDAIRYMKFGKKCDQAVWNETTGQWSVYMTDLETGMVFVDTCDVLISATGALNKWNWPDIAGLHSFKGKLVHSASWDTTIDVTGKRVALVGGGSSGIQILPQIQPKASEVLHFMRGKTWIPPVSFGAQSLRLQGNNAQTPDDLLEKFKNDPKSYIEFRRKIESDLHSASEVIYKDTEMARTFQKMCEEHMRSKLAKKPEILDALLPDYPVACRRLTPGPGYLEALVQDNVKFIPEGLEVYEDGVITKDGTRHEVDIIITATGYAGYGQPFPLYGQGGTNLQALWDNDVPEAYMSLAPQKMPNYFCFLGPNGGPGLGSTVPFLEAQGKYMIQCIKKLQREWLKSIVIKYDAVKAFGAYVDRFLEPTVYNGNCRVWWRHKGNGRLLAMWPGSALHGMYAWANPRWEDFDYELKEEQGGNRFNWLGNGYVTAQLVGDVAGMTFYLDDDKSFVPVQNPLLAGKSPAPEIAS</sequence>
<evidence type="ECO:0000256" key="5">
    <source>
        <dbReference type="ARBA" id="ARBA00023002"/>
    </source>
</evidence>
<dbReference type="Pfam" id="PF00743">
    <property type="entry name" value="FMO-like"/>
    <property type="match status" value="1"/>
</dbReference>
<keyword evidence="5" id="KW-0560">Oxidoreductase</keyword>
<comment type="similarity">
    <text evidence="2">Belongs to the FAD-binding monooxygenase family.</text>
</comment>
<dbReference type="Proteomes" id="UP000177622">
    <property type="component" value="Unassembled WGS sequence"/>
</dbReference>
<dbReference type="RefSeq" id="XP_022482736.1">
    <property type="nucleotide sequence ID" value="XM_022637393.1"/>
</dbReference>
<evidence type="ECO:0000256" key="1">
    <source>
        <dbReference type="ARBA" id="ARBA00001974"/>
    </source>
</evidence>
<dbReference type="InterPro" id="IPR020946">
    <property type="entry name" value="Flavin_mOase-like"/>
</dbReference>
<keyword evidence="6" id="KW-0472">Membrane</keyword>
<name>A0A1F5L2J9_PENAI</name>
<dbReference type="SUPFAM" id="SSF51905">
    <property type="entry name" value="FAD/NAD(P)-binding domain"/>
    <property type="match status" value="2"/>
</dbReference>
<dbReference type="PANTHER" id="PTHR42877">
    <property type="entry name" value="L-ORNITHINE N(5)-MONOOXYGENASE-RELATED"/>
    <property type="match status" value="1"/>
</dbReference>
<keyword evidence="4" id="KW-0274">FAD</keyword>
<gene>
    <name evidence="7" type="ORF">PENARI_c051G04727</name>
</gene>
<evidence type="ECO:0000256" key="2">
    <source>
        <dbReference type="ARBA" id="ARBA00010139"/>
    </source>
</evidence>
<accession>A0A1F5L2J9</accession>
<keyword evidence="6" id="KW-1133">Transmembrane helix</keyword>
<evidence type="ECO:0000256" key="6">
    <source>
        <dbReference type="SAM" id="Phobius"/>
    </source>
</evidence>
<keyword evidence="6" id="KW-0812">Transmembrane</keyword>
<evidence type="ECO:0000313" key="7">
    <source>
        <dbReference type="EMBL" id="OGE47276.1"/>
    </source>
</evidence>
<evidence type="ECO:0000256" key="3">
    <source>
        <dbReference type="ARBA" id="ARBA00022630"/>
    </source>
</evidence>
<evidence type="ECO:0008006" key="9">
    <source>
        <dbReference type="Google" id="ProtNLM"/>
    </source>
</evidence>
<dbReference type="OrthoDB" id="74360at2759"/>
<reference evidence="7 8" key="1">
    <citation type="journal article" date="2016" name="Sci. Rep.">
        <title>Penicillium arizonense, a new, genome sequenced fungal species, reveals a high chemical diversity in secreted metabolites.</title>
        <authorList>
            <person name="Grijseels S."/>
            <person name="Nielsen J.C."/>
            <person name="Randelovic M."/>
            <person name="Nielsen J."/>
            <person name="Nielsen K.F."/>
            <person name="Workman M."/>
            <person name="Frisvad J.C."/>
        </authorList>
    </citation>
    <scope>NUCLEOTIDE SEQUENCE [LARGE SCALE GENOMIC DNA]</scope>
    <source>
        <strain evidence="7 8">CBS 141311</strain>
    </source>
</reference>
<dbReference type="Gene3D" id="3.50.50.60">
    <property type="entry name" value="FAD/NAD(P)-binding domain"/>
    <property type="match status" value="2"/>
</dbReference>